<gene>
    <name evidence="2" type="ORF">M9Y10_010961</name>
</gene>
<keyword evidence="3" id="KW-1185">Reference proteome</keyword>
<organism evidence="2 3">
    <name type="scientific">Tritrichomonas musculus</name>
    <dbReference type="NCBI Taxonomy" id="1915356"/>
    <lineage>
        <taxon>Eukaryota</taxon>
        <taxon>Metamonada</taxon>
        <taxon>Parabasalia</taxon>
        <taxon>Tritrichomonadida</taxon>
        <taxon>Tritrichomonadidae</taxon>
        <taxon>Tritrichomonas</taxon>
    </lineage>
</organism>
<dbReference type="CDD" id="cd15482">
    <property type="entry name" value="Sialidase_non-viral"/>
    <property type="match status" value="1"/>
</dbReference>
<dbReference type="InterPro" id="IPR011040">
    <property type="entry name" value="Sialidase"/>
</dbReference>
<sequence>MRIKLDLILLVLWIGDKGYFGSGASSPTDPQHIYFSRSKDNGIAWEDKHDITHFIYSVLCTECLLAFALLVKDHENKERNYFPYTNDFGETWSAFIDFPFTNSNEAELVELNNVSLLLSIRQPQTRKFAMTDSLGSHWDWADYMPDVIDPGCKGEIKRYTSVIDGYEKDRLIHSIAYNKNSRKNVTLMVSYDEGKTWPHKRSLQLEASTYSTFDIDKNGNILVLYEESSWPGSSTAVYDIVFANVTLEWITYVKIVFKNLKN</sequence>
<dbReference type="Proteomes" id="UP001470230">
    <property type="component" value="Unassembled WGS sequence"/>
</dbReference>
<feature type="domain" description="Sialidase" evidence="1">
    <location>
        <begin position="32"/>
        <end position="220"/>
    </location>
</feature>
<dbReference type="Gene3D" id="2.120.10.10">
    <property type="match status" value="1"/>
</dbReference>
<evidence type="ECO:0000313" key="3">
    <source>
        <dbReference type="Proteomes" id="UP001470230"/>
    </source>
</evidence>
<dbReference type="InterPro" id="IPR036278">
    <property type="entry name" value="Sialidase_sf"/>
</dbReference>
<accession>A0ABR2IND1</accession>
<name>A0ABR2IND1_9EUKA</name>
<protein>
    <recommendedName>
        <fullName evidence="1">Sialidase domain-containing protein</fullName>
    </recommendedName>
</protein>
<comment type="caution">
    <text evidence="2">The sequence shown here is derived from an EMBL/GenBank/DDBJ whole genome shotgun (WGS) entry which is preliminary data.</text>
</comment>
<reference evidence="2 3" key="1">
    <citation type="submission" date="2024-04" db="EMBL/GenBank/DDBJ databases">
        <title>Tritrichomonas musculus Genome.</title>
        <authorList>
            <person name="Alves-Ferreira E."/>
            <person name="Grigg M."/>
            <person name="Lorenzi H."/>
            <person name="Galac M."/>
        </authorList>
    </citation>
    <scope>NUCLEOTIDE SEQUENCE [LARGE SCALE GENOMIC DNA]</scope>
    <source>
        <strain evidence="2 3">EAF2021</strain>
    </source>
</reference>
<dbReference type="PANTHER" id="PTHR10628:SF30">
    <property type="entry name" value="EXO-ALPHA-SIALIDASE"/>
    <property type="match status" value="1"/>
</dbReference>
<dbReference type="InterPro" id="IPR026856">
    <property type="entry name" value="Sialidase_fam"/>
</dbReference>
<evidence type="ECO:0000259" key="1">
    <source>
        <dbReference type="Pfam" id="PF13088"/>
    </source>
</evidence>
<dbReference type="SUPFAM" id="SSF50939">
    <property type="entry name" value="Sialidases"/>
    <property type="match status" value="1"/>
</dbReference>
<evidence type="ECO:0000313" key="2">
    <source>
        <dbReference type="EMBL" id="KAK8865415.1"/>
    </source>
</evidence>
<dbReference type="EMBL" id="JAPFFF010000016">
    <property type="protein sequence ID" value="KAK8865415.1"/>
    <property type="molecule type" value="Genomic_DNA"/>
</dbReference>
<dbReference type="PANTHER" id="PTHR10628">
    <property type="entry name" value="SIALIDASE"/>
    <property type="match status" value="1"/>
</dbReference>
<proteinExistence type="predicted"/>
<dbReference type="Pfam" id="PF13088">
    <property type="entry name" value="BNR_2"/>
    <property type="match status" value="1"/>
</dbReference>